<comment type="caution">
    <text evidence="1">The sequence shown here is derived from an EMBL/GenBank/DDBJ whole genome shotgun (WGS) entry which is preliminary data.</text>
</comment>
<evidence type="ECO:0000313" key="2">
    <source>
        <dbReference type="Proteomes" id="UP000287651"/>
    </source>
</evidence>
<dbReference type="AlphaFoldDB" id="A0A426ZZ30"/>
<protein>
    <submittedName>
        <fullName evidence="1">Uncharacterized protein</fullName>
    </submittedName>
</protein>
<accession>A0A426ZZ30</accession>
<proteinExistence type="predicted"/>
<gene>
    <name evidence="1" type="ORF">B296_00018927</name>
</gene>
<name>A0A426ZZ30_ENSVE</name>
<dbReference type="EMBL" id="AMZH03004408">
    <property type="protein sequence ID" value="RRT69236.1"/>
    <property type="molecule type" value="Genomic_DNA"/>
</dbReference>
<organism evidence="1 2">
    <name type="scientific">Ensete ventricosum</name>
    <name type="common">Abyssinian banana</name>
    <name type="synonym">Musa ensete</name>
    <dbReference type="NCBI Taxonomy" id="4639"/>
    <lineage>
        <taxon>Eukaryota</taxon>
        <taxon>Viridiplantae</taxon>
        <taxon>Streptophyta</taxon>
        <taxon>Embryophyta</taxon>
        <taxon>Tracheophyta</taxon>
        <taxon>Spermatophyta</taxon>
        <taxon>Magnoliopsida</taxon>
        <taxon>Liliopsida</taxon>
        <taxon>Zingiberales</taxon>
        <taxon>Musaceae</taxon>
        <taxon>Ensete</taxon>
    </lineage>
</organism>
<reference evidence="1 2" key="1">
    <citation type="journal article" date="2014" name="Agronomy (Basel)">
        <title>A Draft Genome Sequence for Ensete ventricosum, the Drought-Tolerant Tree Against Hunger.</title>
        <authorList>
            <person name="Harrison J."/>
            <person name="Moore K.A."/>
            <person name="Paszkiewicz K."/>
            <person name="Jones T."/>
            <person name="Grant M."/>
            <person name="Ambacheew D."/>
            <person name="Muzemil S."/>
            <person name="Studholme D.J."/>
        </authorList>
    </citation>
    <scope>NUCLEOTIDE SEQUENCE [LARGE SCALE GENOMIC DNA]</scope>
</reference>
<evidence type="ECO:0000313" key="1">
    <source>
        <dbReference type="EMBL" id="RRT69236.1"/>
    </source>
</evidence>
<dbReference type="Proteomes" id="UP000287651">
    <property type="component" value="Unassembled WGS sequence"/>
</dbReference>
<sequence length="147" mass="16318">MGAKGFFIGAQGMYRLIETSVGRSRTQAVGLCWSRLLVFSGAIATQSLLRCFEGSLVKGPSPKAMMTSTALVCRPLTLMAQGCELRSRVRTRPLRDSVRRLVLRHDDDGIPTQQLFILHHGLSHSFYQPRDIGENDDNGICGKRLLE</sequence>